<evidence type="ECO:0000313" key="1">
    <source>
        <dbReference type="EMBL" id="KFM65564.1"/>
    </source>
</evidence>
<dbReference type="EMBL" id="KK115620">
    <property type="protein sequence ID" value="KFM65564.1"/>
    <property type="molecule type" value="Genomic_DNA"/>
</dbReference>
<evidence type="ECO:0000313" key="2">
    <source>
        <dbReference type="Proteomes" id="UP000054359"/>
    </source>
</evidence>
<feature type="non-terminal residue" evidence="1">
    <location>
        <position position="58"/>
    </location>
</feature>
<dbReference type="PANTHER" id="PTHR22753:SF14">
    <property type="entry name" value="MONOACYLGLYCEROL_DIACYLGLYCEROL O-ACYLTRANSFERASE"/>
    <property type="match status" value="1"/>
</dbReference>
<keyword evidence="2" id="KW-1185">Reference proteome</keyword>
<gene>
    <name evidence="1" type="ORF">X975_08654</name>
</gene>
<dbReference type="PANTHER" id="PTHR22753">
    <property type="entry name" value="TRANSMEMBRANE PROTEIN 68"/>
    <property type="match status" value="1"/>
</dbReference>
<name>A0A087TKC5_STEMI</name>
<keyword evidence="1" id="KW-0472">Membrane</keyword>
<keyword evidence="1" id="KW-0812">Transmembrane</keyword>
<dbReference type="Proteomes" id="UP000054359">
    <property type="component" value="Unassembled WGS sequence"/>
</dbReference>
<organism evidence="1 2">
    <name type="scientific">Stegodyphus mimosarum</name>
    <name type="common">African social velvet spider</name>
    <dbReference type="NCBI Taxonomy" id="407821"/>
    <lineage>
        <taxon>Eukaryota</taxon>
        <taxon>Metazoa</taxon>
        <taxon>Ecdysozoa</taxon>
        <taxon>Arthropoda</taxon>
        <taxon>Chelicerata</taxon>
        <taxon>Arachnida</taxon>
        <taxon>Araneae</taxon>
        <taxon>Araneomorphae</taxon>
        <taxon>Entelegynae</taxon>
        <taxon>Eresoidea</taxon>
        <taxon>Eresidae</taxon>
        <taxon>Stegodyphus</taxon>
    </lineage>
</organism>
<protein>
    <submittedName>
        <fullName evidence="1">Transmembrane protein 68</fullName>
    </submittedName>
</protein>
<accession>A0A087TKC5</accession>
<dbReference type="AlphaFoldDB" id="A0A087TKC5"/>
<dbReference type="STRING" id="407821.A0A087TKC5"/>
<dbReference type="OrthoDB" id="44277at2759"/>
<dbReference type="GO" id="GO:0016020">
    <property type="term" value="C:membrane"/>
    <property type="evidence" value="ECO:0007669"/>
    <property type="project" value="TreeGrafter"/>
</dbReference>
<dbReference type="OMA" id="EEYRLIW"/>
<sequence>MDVCHVFTGSFQVCVQYLKEGHLVALAPGGVLEAQFGDEEYRLIWGKRIGFAKVALEA</sequence>
<reference evidence="1 2" key="1">
    <citation type="submission" date="2013-11" db="EMBL/GenBank/DDBJ databases">
        <title>Genome sequencing of Stegodyphus mimosarum.</title>
        <authorList>
            <person name="Bechsgaard J."/>
        </authorList>
    </citation>
    <scope>NUCLEOTIDE SEQUENCE [LARGE SCALE GENOMIC DNA]</scope>
</reference>
<proteinExistence type="predicted"/>